<organism evidence="1 2">
    <name type="scientific">Microbacterium phage Squash</name>
    <dbReference type="NCBI Taxonomy" id="2182357"/>
    <lineage>
        <taxon>Viruses</taxon>
        <taxon>Duplodnaviria</taxon>
        <taxon>Heunggongvirae</taxon>
        <taxon>Uroviricota</taxon>
        <taxon>Caudoviricetes</taxon>
        <taxon>Squashvirus</taxon>
        <taxon>Squashvirus squash</taxon>
    </lineage>
</organism>
<dbReference type="RefSeq" id="YP_009801778.1">
    <property type="nucleotide sequence ID" value="NC_047975.1"/>
</dbReference>
<keyword evidence="2" id="KW-1185">Reference proteome</keyword>
<protein>
    <submittedName>
        <fullName evidence="1">Minor tail protein</fullName>
    </submittedName>
</protein>
<evidence type="ECO:0000313" key="2">
    <source>
        <dbReference type="Proteomes" id="UP000246514"/>
    </source>
</evidence>
<dbReference type="GeneID" id="54992305"/>
<dbReference type="EMBL" id="MH153813">
    <property type="protein sequence ID" value="AWN04658.1"/>
    <property type="molecule type" value="Genomic_DNA"/>
</dbReference>
<accession>A0A2U8UM27</accession>
<evidence type="ECO:0000313" key="1">
    <source>
        <dbReference type="EMBL" id="AWN04658.1"/>
    </source>
</evidence>
<dbReference type="KEGG" id="vg:54992305"/>
<name>A0A2U8UM27_9CAUD</name>
<proteinExistence type="predicted"/>
<reference evidence="1 2" key="1">
    <citation type="submission" date="2018-04" db="EMBL/GenBank/DDBJ databases">
        <authorList>
            <person name="Fournier C.T."/>
            <person name="Kim C.J."/>
            <person name="Romero I.G."/>
            <person name="Sanchez M."/>
            <person name="Do N."/>
            <person name="Wu S."/>
            <person name="Mosier S.A."/>
            <person name="Wang J."/>
            <person name="Lund A."/>
            <person name="Moberg-Parker J."/>
            <person name="Stanton A.-C.J."/>
            <person name="Garlena R.A."/>
            <person name="Russell D.A."/>
            <person name="Pope W.H."/>
            <person name="Jacobs-Sera D."/>
            <person name="Hatfull G.F."/>
        </authorList>
    </citation>
    <scope>NUCLEOTIDE SEQUENCE [LARGE SCALE GENOMIC DNA]</scope>
</reference>
<gene>
    <name evidence="1" type="primary">39</name>
    <name evidence="1" type="ORF">PBI_SQUASH_39</name>
</gene>
<dbReference type="Proteomes" id="UP000246514">
    <property type="component" value="Segment"/>
</dbReference>
<sequence>MTYEGFLSVGGVEVVNTERARGYATSAGCPSYVVSADVCEGLRDALASEPYVHGNIATAPWYDRSLADLSGRFYGAVGLTITGVADSTRTFSRMEGVTNGGTNGRSRKGMRSLRVTATLLASGDDALDYGSQWLSSVFDGGCGQHADACDMTDAEFLATCPIPRDPGVLLEEYSAYVDGLRRYVHDVAISGPLTVQELAFDGEFVGRTVEFTISSERAWVYGKLKQLTLAPSLPTVMEDTPFNRVPYPSAELGAGSIVVATNLSANPSVEASATGWSTTNSSQSGPSPTAFLTSGRSTELAAVGSASYRVRLLGDGGTTYVLAAVSEIIAFQDVAIPAGTSRRISLNLWAAAIQAAGTSPNTLIQNVNARYLFLNGGTAIGATTVFGSATSASDIAGSASSLVGLAVPDAATIVRVSASARVTWTSAATPGQNSDIRLFADALQVSIP</sequence>